<evidence type="ECO:0000259" key="13">
    <source>
        <dbReference type="Pfam" id="PF20510"/>
    </source>
</evidence>
<feature type="binding site" evidence="11">
    <location>
        <position position="384"/>
    </location>
    <ligand>
        <name>Fe cation</name>
        <dbReference type="ChEBI" id="CHEBI:24875"/>
    </ligand>
</feature>
<keyword evidence="6" id="KW-0560">Oxidoreductase</keyword>
<dbReference type="GO" id="GO:0046872">
    <property type="term" value="F:metal ion binding"/>
    <property type="evidence" value="ECO:0007669"/>
    <property type="project" value="UniProtKB-KW"/>
</dbReference>
<keyword evidence="4" id="KW-0828">Tyrosine catabolism</keyword>
<dbReference type="Gene3D" id="2.60.120.10">
    <property type="entry name" value="Jelly Rolls"/>
    <property type="match status" value="1"/>
</dbReference>
<feature type="domain" description="Homogentisate 1,2-dioxygenase N-terminal" evidence="13">
    <location>
        <begin position="21"/>
        <end position="292"/>
    </location>
</feature>
<dbReference type="Proteomes" id="UP000076959">
    <property type="component" value="Unassembled WGS sequence"/>
</dbReference>
<keyword evidence="3 11" id="KW-0479">Metal-binding</keyword>
<sequence length="448" mass="49451">MTVHTNAFSEAVLSPRDGSPAYMTGFENSFATEAVAGALPVMRNSPQKAPLGLYAEQLSGTAFTAPRHSNKRTWFYRVRPSVLHGRGFREVHAGLIRTAPCRDESRLPIAQLRWPPIVIPDEPCDFLSGLRTIATGGDAHLQLGMAAHVYVANRSMADRYFYNVDGELLLVPQHNLIRVFTECGVIDAGPGEIVIIPKGMKFKVDLPNGPARGYVCENYGSYLTLPERGPIGANCLANPRDFLAPVAGYEDKETPCELYVKSLGRLYVTDLPQSPLDVVAWHGNFAPVKYDLRRFSPVGSVLFDHPDPSIYTVLTSASDMAGTANVDFVIFPERWVVMESSFRPPWYHMNVMSEFMGLIYGVYDAKPGGFVPGGMSLHNALIAHGPDAEVFEKASRKDLVPERLSGTMAFMFETRYPLSATAYASQLELLDGAYPDCWDGLARKFDRS</sequence>
<evidence type="ECO:0000256" key="4">
    <source>
        <dbReference type="ARBA" id="ARBA00022878"/>
    </source>
</evidence>
<feature type="binding site" evidence="11">
    <location>
        <position position="363"/>
    </location>
    <ligand>
        <name>homogentisate</name>
        <dbReference type="ChEBI" id="CHEBI:16169"/>
    </ligand>
</feature>
<keyword evidence="8" id="KW-0585">Phenylalanine catabolism</keyword>
<evidence type="ECO:0000313" key="14">
    <source>
        <dbReference type="EMBL" id="OAF08547.1"/>
    </source>
</evidence>
<dbReference type="NCBIfam" id="TIGR01015">
    <property type="entry name" value="hmgA"/>
    <property type="match status" value="1"/>
</dbReference>
<dbReference type="Pfam" id="PF04209">
    <property type="entry name" value="HgmA_C"/>
    <property type="match status" value="1"/>
</dbReference>
<dbReference type="InterPro" id="IPR046452">
    <property type="entry name" value="HgmA_N"/>
</dbReference>
<evidence type="ECO:0000256" key="8">
    <source>
        <dbReference type="ARBA" id="ARBA00023232"/>
    </source>
</evidence>
<organism evidence="14 15">
    <name type="scientific">Bradyrhizobium centrolobii</name>
    <dbReference type="NCBI Taxonomy" id="1505087"/>
    <lineage>
        <taxon>Bacteria</taxon>
        <taxon>Pseudomonadati</taxon>
        <taxon>Pseudomonadota</taxon>
        <taxon>Alphaproteobacteria</taxon>
        <taxon>Hyphomicrobiales</taxon>
        <taxon>Nitrobacteraceae</taxon>
        <taxon>Bradyrhizobium</taxon>
    </lineage>
</organism>
<feature type="domain" description="Homogentisate 1,2-dioxygenase C-terminal" evidence="12">
    <location>
        <begin position="293"/>
        <end position="445"/>
    </location>
</feature>
<evidence type="ECO:0000256" key="7">
    <source>
        <dbReference type="ARBA" id="ARBA00023004"/>
    </source>
</evidence>
<feature type="binding site" evidence="11">
    <location>
        <position position="348"/>
    </location>
    <ligand>
        <name>Fe cation</name>
        <dbReference type="ChEBI" id="CHEBI:24875"/>
    </ligand>
</feature>
<feature type="active site" description="Proton acceptor" evidence="10">
    <location>
        <position position="305"/>
    </location>
</feature>
<dbReference type="EMBL" id="LUUB01000061">
    <property type="protein sequence ID" value="OAF08547.1"/>
    <property type="molecule type" value="Genomic_DNA"/>
</dbReference>
<evidence type="ECO:0000256" key="9">
    <source>
        <dbReference type="NCBIfam" id="TIGR01015"/>
    </source>
</evidence>
<comment type="cofactor">
    <cofactor evidence="1 11">
        <name>Fe cation</name>
        <dbReference type="ChEBI" id="CHEBI:24875"/>
    </cofactor>
</comment>
<feature type="binding site" evidence="11">
    <location>
        <position position="354"/>
    </location>
    <ligand>
        <name>Fe cation</name>
        <dbReference type="ChEBI" id="CHEBI:24875"/>
    </ligand>
</feature>
<name>A0A176YP76_9BRAD</name>
<dbReference type="GO" id="GO:0006559">
    <property type="term" value="P:L-phenylalanine catabolic process"/>
    <property type="evidence" value="ECO:0007669"/>
    <property type="project" value="UniProtKB-UniRule"/>
</dbReference>
<gene>
    <name evidence="14" type="ORF">AYJ54_14100</name>
</gene>
<dbReference type="RefSeq" id="WP_063700984.1">
    <property type="nucleotide sequence ID" value="NZ_LUUB01000061.1"/>
</dbReference>
<feature type="binding site" evidence="11">
    <location>
        <position position="384"/>
    </location>
    <ligand>
        <name>homogentisate</name>
        <dbReference type="ChEBI" id="CHEBI:16169"/>
    </ligand>
</feature>
<dbReference type="GO" id="GO:0006572">
    <property type="term" value="P:L-tyrosine catabolic process"/>
    <property type="evidence" value="ECO:0007669"/>
    <property type="project" value="UniProtKB-UniRule"/>
</dbReference>
<dbReference type="PANTHER" id="PTHR11056">
    <property type="entry name" value="HOMOGENTISATE 1,2-DIOXYGENASE"/>
    <property type="match status" value="1"/>
</dbReference>
<dbReference type="InterPro" id="IPR005708">
    <property type="entry name" value="Homogentis_dOase"/>
</dbReference>
<proteinExistence type="inferred from homology"/>
<evidence type="ECO:0000256" key="11">
    <source>
        <dbReference type="PIRSR" id="PIRSR605708-2"/>
    </source>
</evidence>
<dbReference type="GO" id="GO:0005737">
    <property type="term" value="C:cytoplasm"/>
    <property type="evidence" value="ECO:0007669"/>
    <property type="project" value="TreeGrafter"/>
</dbReference>
<accession>A0A176YP76</accession>
<dbReference type="AlphaFoldDB" id="A0A176YP76"/>
<evidence type="ECO:0000256" key="10">
    <source>
        <dbReference type="PIRSR" id="PIRSR605708-1"/>
    </source>
</evidence>
<evidence type="ECO:0000256" key="2">
    <source>
        <dbReference type="ARBA" id="ARBA00007757"/>
    </source>
</evidence>
<dbReference type="SUPFAM" id="SSF51182">
    <property type="entry name" value="RmlC-like cupins"/>
    <property type="match status" value="1"/>
</dbReference>
<evidence type="ECO:0000256" key="6">
    <source>
        <dbReference type="ARBA" id="ARBA00023002"/>
    </source>
</evidence>
<dbReference type="EC" id="1.13.11.5" evidence="9"/>
<dbReference type="InterPro" id="IPR046451">
    <property type="entry name" value="HgmA_C"/>
</dbReference>
<evidence type="ECO:0000256" key="5">
    <source>
        <dbReference type="ARBA" id="ARBA00022964"/>
    </source>
</evidence>
<comment type="similarity">
    <text evidence="2">Belongs to the homogentisate dioxygenase family.</text>
</comment>
<evidence type="ECO:0000256" key="3">
    <source>
        <dbReference type="ARBA" id="ARBA00022723"/>
    </source>
</evidence>
<comment type="caution">
    <text evidence="14">The sequence shown here is derived from an EMBL/GenBank/DDBJ whole genome shotgun (WGS) entry which is preliminary data.</text>
</comment>
<evidence type="ECO:0000256" key="1">
    <source>
        <dbReference type="ARBA" id="ARBA00001962"/>
    </source>
</evidence>
<dbReference type="FunFam" id="2.60.120.10:FF:000034">
    <property type="entry name" value="Homogentisate 1,2-dioxygenase"/>
    <property type="match status" value="1"/>
</dbReference>
<dbReference type="GO" id="GO:0004411">
    <property type="term" value="F:homogentisate 1,2-dioxygenase activity"/>
    <property type="evidence" value="ECO:0007669"/>
    <property type="project" value="UniProtKB-UniRule"/>
</dbReference>
<reference evidence="14 15" key="1">
    <citation type="submission" date="2016-03" db="EMBL/GenBank/DDBJ databases">
        <title>Draft Genome Sequence of the Strain BR 10245 (Bradyrhizobium sp.) isolated from nodules of Centrolobium paraense.</title>
        <authorList>
            <person name="Simoes-Araujo J.L.Sr."/>
            <person name="Barauna A.C."/>
            <person name="Silva K."/>
            <person name="Zilli J.E."/>
        </authorList>
    </citation>
    <scope>NUCLEOTIDE SEQUENCE [LARGE SCALE GENOMIC DNA]</scope>
    <source>
        <strain evidence="14 15">BR 10245</strain>
    </source>
</reference>
<dbReference type="CDD" id="cd07000">
    <property type="entry name" value="cupin_HGO_N"/>
    <property type="match status" value="1"/>
</dbReference>
<keyword evidence="5 14" id="KW-0223">Dioxygenase</keyword>
<keyword evidence="15" id="KW-1185">Reference proteome</keyword>
<dbReference type="InterPro" id="IPR014710">
    <property type="entry name" value="RmlC-like_jellyroll"/>
</dbReference>
<evidence type="ECO:0000259" key="12">
    <source>
        <dbReference type="Pfam" id="PF04209"/>
    </source>
</evidence>
<dbReference type="PANTHER" id="PTHR11056:SF0">
    <property type="entry name" value="HOMOGENTISATE 1,2-DIOXYGENASE"/>
    <property type="match status" value="1"/>
</dbReference>
<dbReference type="OrthoDB" id="9811253at2"/>
<evidence type="ECO:0000313" key="15">
    <source>
        <dbReference type="Proteomes" id="UP000076959"/>
    </source>
</evidence>
<dbReference type="STRING" id="1505087.AYJ54_14100"/>
<dbReference type="Pfam" id="PF20510">
    <property type="entry name" value="HgmA_N"/>
    <property type="match status" value="1"/>
</dbReference>
<dbReference type="InterPro" id="IPR011051">
    <property type="entry name" value="RmlC_Cupin_sf"/>
</dbReference>
<keyword evidence="7 11" id="KW-0408">Iron</keyword>
<protein>
    <recommendedName>
        <fullName evidence="9">Homogentisate 1,2-dioxygenase</fullName>
        <ecNumber evidence="9">1.13.11.5</ecNumber>
    </recommendedName>
</protein>